<protein>
    <submittedName>
        <fullName evidence="1">Uncharacterized protein</fullName>
    </submittedName>
</protein>
<reference evidence="2" key="1">
    <citation type="submission" date="2016-11" db="EMBL/GenBank/DDBJ databases">
        <authorList>
            <person name="Varghese N."/>
            <person name="Submissions S."/>
        </authorList>
    </citation>
    <scope>NUCLEOTIDE SEQUENCE [LARGE SCALE GENOMIC DNA]</scope>
    <source>
        <strain evidence="2">DSM 10124</strain>
    </source>
</reference>
<dbReference type="AlphaFoldDB" id="A0A1M5BPE0"/>
<dbReference type="EMBL" id="FQVG01000078">
    <property type="protein sequence ID" value="SHF44092.1"/>
    <property type="molecule type" value="Genomic_DNA"/>
</dbReference>
<keyword evidence="2" id="KW-1185">Reference proteome</keyword>
<sequence length="83" mass="10099">MTRKVKDEGSKDLKDCFAYRNRRCLILNSKDCHQCPFYKTKEEFNEDRRKALHRINKLDEETRIKIIEKYYLDILNALDTVEK</sequence>
<organism evidence="1 2">
    <name type="scientific">Caloramator proteoclasticus DSM 10124</name>
    <dbReference type="NCBI Taxonomy" id="1121262"/>
    <lineage>
        <taxon>Bacteria</taxon>
        <taxon>Bacillati</taxon>
        <taxon>Bacillota</taxon>
        <taxon>Clostridia</taxon>
        <taxon>Eubacteriales</taxon>
        <taxon>Clostridiaceae</taxon>
        <taxon>Caloramator</taxon>
    </lineage>
</organism>
<proteinExistence type="predicted"/>
<evidence type="ECO:0000313" key="2">
    <source>
        <dbReference type="Proteomes" id="UP000184423"/>
    </source>
</evidence>
<dbReference type="RefSeq" id="WP_073250183.1">
    <property type="nucleotide sequence ID" value="NZ_FQVG01000078.1"/>
</dbReference>
<gene>
    <name evidence="1" type="ORF">SAMN02746091_02530</name>
</gene>
<evidence type="ECO:0000313" key="1">
    <source>
        <dbReference type="EMBL" id="SHF44092.1"/>
    </source>
</evidence>
<accession>A0A1M5BPE0</accession>
<name>A0A1M5BPE0_9CLOT</name>
<dbReference type="Proteomes" id="UP000184423">
    <property type="component" value="Unassembled WGS sequence"/>
</dbReference>